<dbReference type="Proteomes" id="UP000529783">
    <property type="component" value="Unassembled WGS sequence"/>
</dbReference>
<evidence type="ECO:0000256" key="1">
    <source>
        <dbReference type="SAM" id="MobiDB-lite"/>
    </source>
</evidence>
<feature type="compositionally biased region" description="Polar residues" evidence="1">
    <location>
        <begin position="33"/>
        <end position="45"/>
    </location>
</feature>
<keyword evidence="3" id="KW-1185">Reference proteome</keyword>
<evidence type="ECO:0000313" key="3">
    <source>
        <dbReference type="Proteomes" id="UP000529783"/>
    </source>
</evidence>
<dbReference type="EMBL" id="JACCBA010000001">
    <property type="protein sequence ID" value="NYD44745.1"/>
    <property type="molecule type" value="Genomic_DNA"/>
</dbReference>
<comment type="caution">
    <text evidence="2">The sequence shown here is derived from an EMBL/GenBank/DDBJ whole genome shotgun (WGS) entry which is preliminary data.</text>
</comment>
<evidence type="ECO:0000313" key="2">
    <source>
        <dbReference type="EMBL" id="NYD44745.1"/>
    </source>
</evidence>
<dbReference type="RefSeq" id="WP_179842289.1">
    <property type="nucleotide sequence ID" value="NZ_JACCBA010000001.1"/>
</dbReference>
<accession>A0A7Y9EBI2</accession>
<reference evidence="2 3" key="1">
    <citation type="submission" date="2020-07" db="EMBL/GenBank/DDBJ databases">
        <title>Sequencing the genomes of 1000 actinobacteria strains.</title>
        <authorList>
            <person name="Klenk H.-P."/>
        </authorList>
    </citation>
    <scope>NUCLEOTIDE SEQUENCE [LARGE SCALE GENOMIC DNA]</scope>
    <source>
        <strain evidence="2 3">DSM 40398</strain>
    </source>
</reference>
<dbReference type="AlphaFoldDB" id="A0A7Y9EBI2"/>
<organism evidence="2 3">
    <name type="scientific">Actinomadura luteofluorescens</name>
    <dbReference type="NCBI Taxonomy" id="46163"/>
    <lineage>
        <taxon>Bacteria</taxon>
        <taxon>Bacillati</taxon>
        <taxon>Actinomycetota</taxon>
        <taxon>Actinomycetes</taxon>
        <taxon>Streptosporangiales</taxon>
        <taxon>Thermomonosporaceae</taxon>
        <taxon>Actinomadura</taxon>
    </lineage>
</organism>
<proteinExistence type="predicted"/>
<feature type="compositionally biased region" description="Basic and acidic residues" evidence="1">
    <location>
        <begin position="46"/>
        <end position="58"/>
    </location>
</feature>
<sequence>MLIVVLCGCLHLVLDTALQSAGPGEFTAPASAGSIQLSDSGALRSSSEERKSAQESPKHLTVRASSRVANPKEVKAPDTPTRSAFTAGVSTIAFPRRVGGLVHAISRRTTGNIPAILQVFRC</sequence>
<feature type="region of interest" description="Disordered" evidence="1">
    <location>
        <begin position="28"/>
        <end position="82"/>
    </location>
</feature>
<name>A0A7Y9EBI2_9ACTN</name>
<gene>
    <name evidence="2" type="ORF">BJY14_000728</name>
</gene>
<protein>
    <submittedName>
        <fullName evidence="2">Uncharacterized protein</fullName>
    </submittedName>
</protein>